<dbReference type="Proteomes" id="UP000194873">
    <property type="component" value="Unassembled WGS sequence"/>
</dbReference>
<organism evidence="2 3">
    <name type="scientific">Hymenobacter crusticola</name>
    <dbReference type="NCBI Taxonomy" id="1770526"/>
    <lineage>
        <taxon>Bacteria</taxon>
        <taxon>Pseudomonadati</taxon>
        <taxon>Bacteroidota</taxon>
        <taxon>Cytophagia</taxon>
        <taxon>Cytophagales</taxon>
        <taxon>Hymenobacteraceae</taxon>
        <taxon>Hymenobacter</taxon>
    </lineage>
</organism>
<sequence>MRRLLRRLLEPWMQVSGLLGMCALSSCGLLEFSPNQTLVPAAERQLTTQNLIRLTSRPKQESDTLRFVFIGDCQRFYDEAEDFVASVNQQRKIDFVIIAGDISDFGLVREMRWIHHRLRKLNVPYLTVIGNHDEVGNGRAVYESVFGPLNYSFVYGGTKFICLDTNGREYGFQGQVPDLGWLGKQLADTANTRRSIVLCHVPPTDEDFDPNLVQPYARTIRSSRQLVFHLSGHIHRFTNGQPFHDSVQYLTAYNFRKRHYNILSVWGRRKFNLETVAYAPAL</sequence>
<gene>
    <name evidence="2" type="ORF">BXP70_02745</name>
</gene>
<dbReference type="Gene3D" id="3.60.21.10">
    <property type="match status" value="1"/>
</dbReference>
<dbReference type="PROSITE" id="PS51257">
    <property type="entry name" value="PROKAR_LIPOPROTEIN"/>
    <property type="match status" value="1"/>
</dbReference>
<dbReference type="RefSeq" id="WP_245849455.1">
    <property type="nucleotide sequence ID" value="NZ_MTSE01000001.1"/>
</dbReference>
<keyword evidence="3" id="KW-1185">Reference proteome</keyword>
<evidence type="ECO:0000313" key="2">
    <source>
        <dbReference type="EMBL" id="OUJ76363.1"/>
    </source>
</evidence>
<dbReference type="AlphaFoldDB" id="A0A243WKE6"/>
<evidence type="ECO:0000259" key="1">
    <source>
        <dbReference type="Pfam" id="PF00149"/>
    </source>
</evidence>
<reference evidence="2 3" key="1">
    <citation type="submission" date="2017-01" db="EMBL/GenBank/DDBJ databases">
        <title>A new Hymenobacter.</title>
        <authorList>
            <person name="Liang Y."/>
            <person name="Feng F."/>
        </authorList>
    </citation>
    <scope>NUCLEOTIDE SEQUENCE [LARGE SCALE GENOMIC DNA]</scope>
    <source>
        <strain evidence="2">MIMBbqt21</strain>
    </source>
</reference>
<name>A0A243WKE6_9BACT</name>
<dbReference type="GO" id="GO:0016787">
    <property type="term" value="F:hydrolase activity"/>
    <property type="evidence" value="ECO:0007669"/>
    <property type="project" value="InterPro"/>
</dbReference>
<proteinExistence type="predicted"/>
<dbReference type="InterPro" id="IPR029052">
    <property type="entry name" value="Metallo-depent_PP-like"/>
</dbReference>
<dbReference type="PANTHER" id="PTHR43143">
    <property type="entry name" value="METALLOPHOSPHOESTERASE, CALCINEURIN SUPERFAMILY"/>
    <property type="match status" value="1"/>
</dbReference>
<dbReference type="SUPFAM" id="SSF56300">
    <property type="entry name" value="Metallo-dependent phosphatases"/>
    <property type="match status" value="1"/>
</dbReference>
<dbReference type="EMBL" id="MTSE01000001">
    <property type="protein sequence ID" value="OUJ76363.1"/>
    <property type="molecule type" value="Genomic_DNA"/>
</dbReference>
<protein>
    <submittedName>
        <fullName evidence="2">Metallophosphoesterase</fullName>
    </submittedName>
</protein>
<dbReference type="PANTHER" id="PTHR43143:SF1">
    <property type="entry name" value="SERINE_THREONINE-PROTEIN PHOSPHATASE CPPED1"/>
    <property type="match status" value="1"/>
</dbReference>
<dbReference type="InterPro" id="IPR051918">
    <property type="entry name" value="STPP_CPPED1"/>
</dbReference>
<feature type="domain" description="Calcineurin-like phosphoesterase" evidence="1">
    <location>
        <begin position="65"/>
        <end position="236"/>
    </location>
</feature>
<comment type="caution">
    <text evidence="2">The sequence shown here is derived from an EMBL/GenBank/DDBJ whole genome shotgun (WGS) entry which is preliminary data.</text>
</comment>
<accession>A0A243WKE6</accession>
<dbReference type="Pfam" id="PF00149">
    <property type="entry name" value="Metallophos"/>
    <property type="match status" value="1"/>
</dbReference>
<evidence type="ECO:0000313" key="3">
    <source>
        <dbReference type="Proteomes" id="UP000194873"/>
    </source>
</evidence>
<dbReference type="InterPro" id="IPR004843">
    <property type="entry name" value="Calcineurin-like_PHP"/>
</dbReference>